<dbReference type="InterPro" id="IPR036465">
    <property type="entry name" value="vWFA_dom_sf"/>
</dbReference>
<dbReference type="EMBL" id="KI546101">
    <property type="protein sequence ID" value="EST44958.1"/>
    <property type="molecule type" value="Genomic_DNA"/>
</dbReference>
<dbReference type="PANTHER" id="PTHR45751:SF11">
    <property type="entry name" value="COPINE FAMILY PROTEIN 2"/>
    <property type="match status" value="1"/>
</dbReference>
<proteinExistence type="predicted"/>
<evidence type="ECO:0000313" key="3">
    <source>
        <dbReference type="EMBL" id="KAH0573293.1"/>
    </source>
</evidence>
<dbReference type="InterPro" id="IPR010734">
    <property type="entry name" value="Copine_C"/>
</dbReference>
<name>V6LKR6_9EUKA</name>
<dbReference type="InterPro" id="IPR052079">
    <property type="entry name" value="E3_ligase/Copine_domain"/>
</dbReference>
<protein>
    <submittedName>
        <fullName evidence="2">Copine I</fullName>
    </submittedName>
</protein>
<dbReference type="OrthoDB" id="5855668at2759"/>
<sequence length="271" mass="30622">MGGSQSNNKSNYGNPIPDKYKTFQELEQALRNAGIESLQCAFFFDFSKSNTWTGQNTYQGRSLHDTTFSNPYIHAMDVMAPLIPRFDDDGIIPAFRFGCMDTKDKIVTPLLFPQVQDPHFSGIDALKQAYIQICQSVVMSGPTTFAPSVEQAIQISAAYKHQQQLFVILMTDGDVSDLERDKQAFIQASNYPISFCALGFGDGPFTKMQFFDDMKGRKFDNFQFVNFTKIECESRRTENPELVLATAMMQELPDQFKQMKALGALKNNNLQ</sequence>
<gene>
    <name evidence="2" type="ORF">SS50377_14976</name>
    <name evidence="3" type="ORF">SS50377_25413</name>
</gene>
<dbReference type="EMBL" id="AUWU02000005">
    <property type="protein sequence ID" value="KAH0573293.1"/>
    <property type="molecule type" value="Genomic_DNA"/>
</dbReference>
<dbReference type="GO" id="GO:0004842">
    <property type="term" value="F:ubiquitin-protein transferase activity"/>
    <property type="evidence" value="ECO:0007669"/>
    <property type="project" value="TreeGrafter"/>
</dbReference>
<reference evidence="2 3" key="1">
    <citation type="journal article" date="2014" name="PLoS Genet.">
        <title>The Genome of Spironucleus salmonicida Highlights a Fish Pathogen Adapted to Fluctuating Environments.</title>
        <authorList>
            <person name="Xu F."/>
            <person name="Jerlstrom-Hultqvist J."/>
            <person name="Einarsson E."/>
            <person name="Astvaldsson A."/>
            <person name="Svard S.G."/>
            <person name="Andersson J.O."/>
        </authorList>
    </citation>
    <scope>NUCLEOTIDE SEQUENCE</scope>
    <source>
        <strain evidence="3">ATCC 50377</strain>
    </source>
</reference>
<dbReference type="AlphaFoldDB" id="V6LKR6"/>
<evidence type="ECO:0000259" key="1">
    <source>
        <dbReference type="Pfam" id="PF07002"/>
    </source>
</evidence>
<feature type="domain" description="Copine C-terminal" evidence="1">
    <location>
        <begin position="66"/>
        <end position="266"/>
    </location>
</feature>
<accession>V6LKR6</accession>
<dbReference type="Proteomes" id="UP000018208">
    <property type="component" value="Unassembled WGS sequence"/>
</dbReference>
<dbReference type="GO" id="GO:0016567">
    <property type="term" value="P:protein ubiquitination"/>
    <property type="evidence" value="ECO:0007669"/>
    <property type="project" value="TreeGrafter"/>
</dbReference>
<dbReference type="VEuPathDB" id="GiardiaDB:SS50377_25413"/>
<dbReference type="PANTHER" id="PTHR45751">
    <property type="entry name" value="COPINE FAMILY PROTEIN 1"/>
    <property type="match status" value="1"/>
</dbReference>
<dbReference type="GO" id="GO:0005634">
    <property type="term" value="C:nucleus"/>
    <property type="evidence" value="ECO:0007669"/>
    <property type="project" value="TreeGrafter"/>
</dbReference>
<dbReference type="Pfam" id="PF07002">
    <property type="entry name" value="Copine"/>
    <property type="match status" value="1"/>
</dbReference>
<dbReference type="SUPFAM" id="SSF53300">
    <property type="entry name" value="vWA-like"/>
    <property type="match status" value="1"/>
</dbReference>
<keyword evidence="4" id="KW-1185">Reference proteome</keyword>
<evidence type="ECO:0000313" key="4">
    <source>
        <dbReference type="Proteomes" id="UP000018208"/>
    </source>
</evidence>
<evidence type="ECO:0000313" key="2">
    <source>
        <dbReference type="EMBL" id="EST44958.1"/>
    </source>
</evidence>
<organism evidence="2">
    <name type="scientific">Spironucleus salmonicida</name>
    <dbReference type="NCBI Taxonomy" id="348837"/>
    <lineage>
        <taxon>Eukaryota</taxon>
        <taxon>Metamonada</taxon>
        <taxon>Diplomonadida</taxon>
        <taxon>Hexamitidae</taxon>
        <taxon>Hexamitinae</taxon>
        <taxon>Spironucleus</taxon>
    </lineage>
</organism>
<reference evidence="3" key="2">
    <citation type="submission" date="2020-12" db="EMBL/GenBank/DDBJ databases">
        <title>New Spironucleus salmonicida genome in near-complete chromosomes.</title>
        <authorList>
            <person name="Xu F."/>
            <person name="Kurt Z."/>
            <person name="Jimenez-Gonzalez A."/>
            <person name="Astvaldsson A."/>
            <person name="Andersson J.O."/>
            <person name="Svard S.G."/>
        </authorList>
    </citation>
    <scope>NUCLEOTIDE SEQUENCE</scope>
    <source>
        <strain evidence="3">ATCC 50377</strain>
    </source>
</reference>